<protein>
    <submittedName>
        <fullName evidence="6">Ig-like domain-containing protein</fullName>
    </submittedName>
</protein>
<evidence type="ECO:0000313" key="7">
    <source>
        <dbReference type="Proteomes" id="UP001597374"/>
    </source>
</evidence>
<dbReference type="InterPro" id="IPR008963">
    <property type="entry name" value="Purple_acid_Pase-like_N"/>
</dbReference>
<dbReference type="PANTHER" id="PTHR45867">
    <property type="entry name" value="PURPLE ACID PHOSPHATASE"/>
    <property type="match status" value="1"/>
</dbReference>
<name>A0ABW5CVR4_9BACT</name>
<dbReference type="Proteomes" id="UP001597374">
    <property type="component" value="Unassembled WGS sequence"/>
</dbReference>
<dbReference type="NCBIfam" id="TIGR04183">
    <property type="entry name" value="Por_Secre_tail"/>
    <property type="match status" value="1"/>
</dbReference>
<dbReference type="SUPFAM" id="SSF56300">
    <property type="entry name" value="Metallo-dependent phosphatases"/>
    <property type="match status" value="1"/>
</dbReference>
<dbReference type="EMBL" id="JBHUIM010000001">
    <property type="protein sequence ID" value="MFD2246516.1"/>
    <property type="molecule type" value="Genomic_DNA"/>
</dbReference>
<evidence type="ECO:0000256" key="1">
    <source>
        <dbReference type="ARBA" id="ARBA00022729"/>
    </source>
</evidence>
<dbReference type="Gene3D" id="3.60.21.10">
    <property type="match status" value="1"/>
</dbReference>
<proteinExistence type="predicted"/>
<feature type="signal peptide" evidence="2">
    <location>
        <begin position="1"/>
        <end position="28"/>
    </location>
</feature>
<organism evidence="6 7">
    <name type="scientific">Pontibacter ruber</name>
    <dbReference type="NCBI Taxonomy" id="1343895"/>
    <lineage>
        <taxon>Bacteria</taxon>
        <taxon>Pseudomonadati</taxon>
        <taxon>Bacteroidota</taxon>
        <taxon>Cytophagia</taxon>
        <taxon>Cytophagales</taxon>
        <taxon>Hymenobacteraceae</taxon>
        <taxon>Pontibacter</taxon>
    </lineage>
</organism>
<feature type="chain" id="PRO_5045969192" evidence="2">
    <location>
        <begin position="29"/>
        <end position="1236"/>
    </location>
</feature>
<dbReference type="Pfam" id="PF00149">
    <property type="entry name" value="Metallophos"/>
    <property type="match status" value="1"/>
</dbReference>
<sequence>MSNLRFLNLPKTTFLFPFLLLLAWQVSAQTTLVPFGSSWKYLDNGSNQGTAWRATTFNDASWKTGNGLFGYGLSGVNTIVSYGPNAKKKYITTYFRKSITIADVSAYSSFTAGVKRDDGVVVYVNGTEVYRNNMPTGTITYRTLASGSSGGDDGATPIPFTIPATAFTSGTNVVAVEIHQYNVSSSDIAFDLELVGNTAPVNKPPVVSISSPSNGSSFTLSQTINITATASDPEGALTEVEFFANSVSLGKDNTSLYSVSWAPTSTGSYSLTAKATDAAGAATTSSAINVTITAAPVNYSLQIYTAGSGTVTKSPDQSTYLSGSTVTLTATPASGYTFSSWSGDASGNTNPLSVTMTSNKSITATFTQLDQTPPTVSSINRQSPTTEITTATTVIYRATFSEKVTGVDAADFTATTISGTVKGTVTGATAVGTTGTSYDITVGSITGTGTLRLDLKSSGTGIADVVGNAIQTGYTSGQSYTIQQGTPSTVTVIPYQSSWKYLDNGTDQGTAWRSTTFDDAGWKTGNGKLGYGIPDATTVVSYGPNASNKYITTYFRKAITIADASIFTSYAGNVKRDDGVVVYVNGTEVYRNNMPTGTITYRTLASGSSGGDDGATPIPFTIPVTAFTSGTNVVAVEIHQYSVSSSDIAFDLELVGKTGSSAALLTRGPYLQMGSQSAVTLRWRTDIPTDSKIEAGTTLGTYTLSATNPAVTTEHEVRITGLAANTKYYYQFGSSSQVLQSGSSNYFKTAPAGNSTSKVKVAFFGDTGTDPEDIAIQTNTLNAYLNYTGSNPAELLLLTGDLAEPNGTDDDYQKKYFNFYGQSLLKNHIAFPAPGNHEYQGSPSSGTTAPYFGIFTMPTAGESGGVASGTEAYYSFDWGNIHFISLDAYGVALSDNTRLYDTTGVQAKWLKQDLEATNKKWVIAYFHRPPYTMGTHNSDTESELVKIRQNLAPILDRYGVDLVVSGHSHNYERSYLLNGYYGNEASFNIATHTKSNSSAKYDGSANSCPYVTTSGAKNHGTVYVVAGSSGAIGTVQSGYPHNALPFAVNDGGMLYLEVEDNRLDGKMIRQNGTVFDRFTIMQDVNRTTNLTTAPGGTVELTASWVGTYRWSTGETTRSITVSPSSTTVYQVTDDAGCLTDVFNVNTTLATSGGEDSLTGLLKVYPTLVKKGAAITVSTNTPGIIEIFVSDIMGNVLYTSKFTGSTSIQTMNLPKGIYFISLSGKSRFKKHKFLLTD</sequence>
<feature type="domain" description="Purple acid phosphatase N-terminal" evidence="4">
    <location>
        <begin position="670"/>
        <end position="744"/>
    </location>
</feature>
<feature type="domain" description="Calcineurin-like phosphoesterase" evidence="3">
    <location>
        <begin position="760"/>
        <end position="971"/>
    </location>
</feature>
<dbReference type="PANTHER" id="PTHR45867:SF3">
    <property type="entry name" value="ACID PHOSPHATASE TYPE 7"/>
    <property type="match status" value="1"/>
</dbReference>
<keyword evidence="7" id="KW-1185">Reference proteome</keyword>
<dbReference type="Gene3D" id="2.60.120.260">
    <property type="entry name" value="Galactose-binding domain-like"/>
    <property type="match status" value="2"/>
</dbReference>
<dbReference type="Pfam" id="PF16656">
    <property type="entry name" value="Pur_ac_phosph_N"/>
    <property type="match status" value="1"/>
</dbReference>
<dbReference type="RefSeq" id="WP_250428304.1">
    <property type="nucleotide sequence ID" value="NZ_JALPRR010000001.1"/>
</dbReference>
<accession>A0ABW5CVR4</accession>
<dbReference type="InterPro" id="IPR004843">
    <property type="entry name" value="Calcineurin-like_PHP"/>
</dbReference>
<dbReference type="InterPro" id="IPR015914">
    <property type="entry name" value="PAPs_N"/>
</dbReference>
<evidence type="ECO:0000259" key="3">
    <source>
        <dbReference type="Pfam" id="PF00149"/>
    </source>
</evidence>
<dbReference type="Pfam" id="PF17957">
    <property type="entry name" value="Big_7"/>
    <property type="match status" value="1"/>
</dbReference>
<evidence type="ECO:0000313" key="6">
    <source>
        <dbReference type="EMBL" id="MFD2246516.1"/>
    </source>
</evidence>
<dbReference type="Gene3D" id="2.60.40.10">
    <property type="entry name" value="Immunoglobulins"/>
    <property type="match status" value="1"/>
</dbReference>
<gene>
    <name evidence="6" type="ORF">ACFSKP_09645</name>
</gene>
<comment type="caution">
    <text evidence="6">The sequence shown here is derived from an EMBL/GenBank/DDBJ whole genome shotgun (WGS) entry which is preliminary data.</text>
</comment>
<dbReference type="InterPro" id="IPR044060">
    <property type="entry name" value="Bacterial_rp_domain"/>
</dbReference>
<evidence type="ECO:0000259" key="4">
    <source>
        <dbReference type="Pfam" id="PF16656"/>
    </source>
</evidence>
<dbReference type="InterPro" id="IPR026444">
    <property type="entry name" value="Secre_tail"/>
</dbReference>
<feature type="domain" description="Bacterial repeat" evidence="5">
    <location>
        <begin position="299"/>
        <end position="368"/>
    </location>
</feature>
<evidence type="ECO:0000256" key="2">
    <source>
        <dbReference type="SAM" id="SignalP"/>
    </source>
</evidence>
<dbReference type="InterPro" id="IPR029052">
    <property type="entry name" value="Metallo-depent_PP-like"/>
</dbReference>
<keyword evidence="1 2" id="KW-0732">Signal</keyword>
<evidence type="ECO:0000259" key="5">
    <source>
        <dbReference type="Pfam" id="PF18998"/>
    </source>
</evidence>
<dbReference type="SUPFAM" id="SSF49363">
    <property type="entry name" value="Purple acid phosphatase, N-terminal domain"/>
    <property type="match status" value="1"/>
</dbReference>
<dbReference type="Pfam" id="PF18998">
    <property type="entry name" value="Flg_new_2"/>
    <property type="match status" value="1"/>
</dbReference>
<dbReference type="InterPro" id="IPR013783">
    <property type="entry name" value="Ig-like_fold"/>
</dbReference>
<reference evidence="7" key="1">
    <citation type="journal article" date="2019" name="Int. J. Syst. Evol. Microbiol.">
        <title>The Global Catalogue of Microorganisms (GCM) 10K type strain sequencing project: providing services to taxonomists for standard genome sequencing and annotation.</title>
        <authorList>
            <consortium name="The Broad Institute Genomics Platform"/>
            <consortium name="The Broad Institute Genome Sequencing Center for Infectious Disease"/>
            <person name="Wu L."/>
            <person name="Ma J."/>
        </authorList>
    </citation>
    <scope>NUCLEOTIDE SEQUENCE [LARGE SCALE GENOMIC DNA]</scope>
    <source>
        <strain evidence="7">CGMCC 4.1782</strain>
    </source>
</reference>